<gene>
    <name evidence="1" type="ORF">H2198_010033</name>
</gene>
<keyword evidence="2" id="KW-1185">Reference proteome</keyword>
<sequence length="1035" mass="113207">MEERTTDAAEAHASKLSPTSTKSRSVPSTPSQRPQSPPGRRISPTTMRQGRDGSPQSLRTAASRTPPAQRRGGICKYETGMAQARRRVPYTLGPEKLEADPEKAAKILNAKEEFRLTSEMEKLYTQLLPTEESEERRRRLVGKLERLLRDRWPGQNIKVSVFGSTGNRLGTNDSDVDICITTDYKDIEHVCSIADLLARNGMERVVCVSSAKVPIVKVWDPELQVACDMNVNNPIALENTELIRSYVAIDGRFRPLAMIVKHWAKRRILNDAALGGTLSSYTWICLVLNFLQTRDPPILPSLQKATNLEPRYLNGVNVAFDKDLTKYEGFGKRNTTTLGLLLFQFFHYYGHELDFEQSIMSVRLGKVIPKSQKAWHLLQDNRLCVEEPFNVGRNLGNTADDTSVRGIHLELRRACDLLAGGNLVECCEQFVPAQNEPLPRRTDTFVQPTTKAIIPQPPPQPHPQPLRPNRNAFKNKKRGELNHNGGRRASNPPGRTTANLRDTHLRDLPFPMTPQELQLQAQHQQHLLHDQLFQQYQYLQMQEQELRMQLYRQRGLMAAASGYPSSAFSGTDSTDDGQESSVSSRTNASSRVPLTAPLYQNRFNASPSFLGNGATSSGVVTNPASPLLASTIPDSRRYARRASVNNATASTLRAHSQPARVVASAAGFPHLTQRFEVPVRQVEATDLRRTSVNSSSQDILAGYLPGRLPSQGTRYDAGRRPVEYVGYYVGQSPSLSACTGSAAISPVPSTAGLAIHNGGLSPRLSIRSSRLPSVSTSPASHYASLANGATIMTPVTENGPVTEVDTAEHTPPSVRSGPLIVDGSVNSPPRRQTIARPVRSSSEELDVSVTTSEDAAVDTPPSSDEMTSNGSIRRGIANASNLKHLKNLEDVMHERAFLSLNSCNMQGLESHSMEDAAGSAALQKLEQERLLLQLTNGLVAASGNSHGFMSSNSGTRKPRAANMIDVQQGQPLAAMTNGNHSVGHVANVHGGHEWQVPGKKKKKAKKGAKQESPENNMSATGGEALPKDESMRKGG</sequence>
<evidence type="ECO:0000313" key="1">
    <source>
        <dbReference type="EMBL" id="KAJ9650670.1"/>
    </source>
</evidence>
<name>A0ACC2ZSQ8_9EURO</name>
<dbReference type="EMBL" id="JAPDRQ010000320">
    <property type="protein sequence ID" value="KAJ9650670.1"/>
    <property type="molecule type" value="Genomic_DNA"/>
</dbReference>
<evidence type="ECO:0000313" key="2">
    <source>
        <dbReference type="Proteomes" id="UP001172386"/>
    </source>
</evidence>
<dbReference type="Proteomes" id="UP001172386">
    <property type="component" value="Unassembled WGS sequence"/>
</dbReference>
<proteinExistence type="predicted"/>
<accession>A0ACC2ZSQ8</accession>
<protein>
    <submittedName>
        <fullName evidence="1">Uncharacterized protein</fullName>
    </submittedName>
</protein>
<comment type="caution">
    <text evidence="1">The sequence shown here is derived from an EMBL/GenBank/DDBJ whole genome shotgun (WGS) entry which is preliminary data.</text>
</comment>
<organism evidence="1 2">
    <name type="scientific">Neophaeococcomyces mojaviensis</name>
    <dbReference type="NCBI Taxonomy" id="3383035"/>
    <lineage>
        <taxon>Eukaryota</taxon>
        <taxon>Fungi</taxon>
        <taxon>Dikarya</taxon>
        <taxon>Ascomycota</taxon>
        <taxon>Pezizomycotina</taxon>
        <taxon>Eurotiomycetes</taxon>
        <taxon>Chaetothyriomycetidae</taxon>
        <taxon>Chaetothyriales</taxon>
        <taxon>Chaetothyriales incertae sedis</taxon>
        <taxon>Neophaeococcomyces</taxon>
    </lineage>
</organism>
<reference evidence="1" key="1">
    <citation type="submission" date="2022-10" db="EMBL/GenBank/DDBJ databases">
        <title>Culturing micro-colonial fungi from biological soil crusts in the Mojave desert and describing Neophaeococcomyces mojavensis, and introducing the new genera and species Taxawa tesnikishii.</title>
        <authorList>
            <person name="Kurbessoian T."/>
            <person name="Stajich J.E."/>
        </authorList>
    </citation>
    <scope>NUCLEOTIDE SEQUENCE</scope>
    <source>
        <strain evidence="1">JES_112</strain>
    </source>
</reference>